<dbReference type="PANTHER" id="PTHR11203:SF51">
    <property type="entry name" value="CLEAVAGE AND POLYADENYLATION SPECIFICITY FACTOR"/>
    <property type="match status" value="1"/>
</dbReference>
<keyword evidence="2" id="KW-0540">Nuclease</keyword>
<comment type="cofactor">
    <cofactor evidence="1">
        <name>Zn(2+)</name>
        <dbReference type="ChEBI" id="CHEBI:29105"/>
    </cofactor>
</comment>
<evidence type="ECO:0000313" key="3">
    <source>
        <dbReference type="EMBL" id="ARM75982.1"/>
    </source>
</evidence>
<evidence type="ECO:0000313" key="4">
    <source>
        <dbReference type="Proteomes" id="UP000193404"/>
    </source>
</evidence>
<reference evidence="3 4" key="1">
    <citation type="submission" date="2017-03" db="EMBL/GenBank/DDBJ databases">
        <title>Sulfur activation and transportation mechanism of thermophilic Archaea Acidianus manzaensis YN-25.</title>
        <authorList>
            <person name="Ma Y."/>
            <person name="Yang Y."/>
            <person name="Xia J."/>
        </authorList>
    </citation>
    <scope>NUCLEOTIDE SEQUENCE [LARGE SCALE GENOMIC DNA]</scope>
    <source>
        <strain evidence="3 4">YN-25</strain>
    </source>
</reference>
<gene>
    <name evidence="3" type="ORF">B6F84_08050</name>
</gene>
<dbReference type="Proteomes" id="UP000193404">
    <property type="component" value="Chromosome"/>
</dbReference>
<protein>
    <submittedName>
        <fullName evidence="3">Exonuclease</fullName>
    </submittedName>
</protein>
<dbReference type="SUPFAM" id="SSF56281">
    <property type="entry name" value="Metallo-hydrolase/oxidoreductase"/>
    <property type="match status" value="1"/>
</dbReference>
<dbReference type="InterPro" id="IPR050698">
    <property type="entry name" value="MBL"/>
</dbReference>
<dbReference type="GeneID" id="41590861"/>
<proteinExistence type="predicted"/>
<dbReference type="AlphaFoldDB" id="A0A1W6K0G9"/>
<keyword evidence="3" id="KW-0378">Hydrolase</keyword>
<dbReference type="STRING" id="282676.B6F84_08050"/>
<sequence length="327" mass="37194">MFVDILKSGAITVGDNFTIDGHAERNFRVVTHFHSDHLLQLKKSIQSCIGIIATPPTLDVLEVLDYDIPKRKRIGINYNIPLKIENEKVELFPAEHIFGASQVVISNDKNEKVGYTGDFKNPGNGTPILDVDILIIDSTYGKPIFKRRFKNEIETLFSDYVNDSLISGPVRIYAYHGKVQEAMKVLRKNGIDAPFIVDGKIKEITDIAIKYGLNVKDVFSTKDEEAKQIIKDGWYIEFKHYNESKNRDSKFSNFILSGWEFNEPVKQLDKKTKVVAFSDHGDFDDTIYYIDSSPASLIVVDGGRKGYSKELAEYVRKYLKRKAITLP</sequence>
<name>A0A1W6K0G9_9CREN</name>
<dbReference type="Gene3D" id="3.60.15.10">
    <property type="entry name" value="Ribonuclease Z/Hydroxyacylglutathione hydrolase-like"/>
    <property type="match status" value="1"/>
</dbReference>
<dbReference type="KEGG" id="aman:B6F84_08050"/>
<organism evidence="3 4">
    <name type="scientific">Acidianus manzaensis</name>
    <dbReference type="NCBI Taxonomy" id="282676"/>
    <lineage>
        <taxon>Archaea</taxon>
        <taxon>Thermoproteota</taxon>
        <taxon>Thermoprotei</taxon>
        <taxon>Sulfolobales</taxon>
        <taxon>Sulfolobaceae</taxon>
        <taxon>Acidianus</taxon>
    </lineage>
</organism>
<dbReference type="EMBL" id="CP020477">
    <property type="protein sequence ID" value="ARM75982.1"/>
    <property type="molecule type" value="Genomic_DNA"/>
</dbReference>
<dbReference type="PANTHER" id="PTHR11203">
    <property type="entry name" value="CLEAVAGE AND POLYADENYLATION SPECIFICITY FACTOR FAMILY MEMBER"/>
    <property type="match status" value="1"/>
</dbReference>
<keyword evidence="4" id="KW-1185">Reference proteome</keyword>
<dbReference type="InterPro" id="IPR036866">
    <property type="entry name" value="RibonucZ/Hydroxyglut_hydro"/>
</dbReference>
<evidence type="ECO:0000256" key="2">
    <source>
        <dbReference type="ARBA" id="ARBA00022722"/>
    </source>
</evidence>
<dbReference type="OrthoDB" id="40950at2157"/>
<keyword evidence="3" id="KW-0269">Exonuclease</keyword>
<dbReference type="GO" id="GO:0004521">
    <property type="term" value="F:RNA endonuclease activity"/>
    <property type="evidence" value="ECO:0007669"/>
    <property type="project" value="TreeGrafter"/>
</dbReference>
<accession>A0A1W6K0G9</accession>
<dbReference type="RefSeq" id="WP_148691762.1">
    <property type="nucleotide sequence ID" value="NZ_CP020477.1"/>
</dbReference>
<evidence type="ECO:0000256" key="1">
    <source>
        <dbReference type="ARBA" id="ARBA00001947"/>
    </source>
</evidence>
<dbReference type="GO" id="GO:0004527">
    <property type="term" value="F:exonuclease activity"/>
    <property type="evidence" value="ECO:0007669"/>
    <property type="project" value="UniProtKB-KW"/>
</dbReference>